<keyword evidence="3" id="KW-0804">Transcription</keyword>
<protein>
    <recommendedName>
        <fullName evidence="4">Transcriptional regulator SarA/SarZ/Rot-like helix-turn-helix domain-containing protein</fullName>
    </recommendedName>
</protein>
<proteinExistence type="predicted"/>
<dbReference type="AlphaFoldDB" id="G5JFQ8"/>
<organism evidence="5 6">
    <name type="scientific">Staphylococcus simiae CCM 7213 = CCUG 51256</name>
    <dbReference type="NCBI Taxonomy" id="911238"/>
    <lineage>
        <taxon>Bacteria</taxon>
        <taxon>Bacillati</taxon>
        <taxon>Bacillota</taxon>
        <taxon>Bacilli</taxon>
        <taxon>Bacillales</taxon>
        <taxon>Staphylococcaceae</taxon>
        <taxon>Staphylococcus</taxon>
    </lineage>
</organism>
<keyword evidence="2" id="KW-0238">DNA-binding</keyword>
<evidence type="ECO:0000256" key="1">
    <source>
        <dbReference type="ARBA" id="ARBA00023015"/>
    </source>
</evidence>
<accession>G5JFQ8</accession>
<dbReference type="PANTHER" id="PTHR33164:SF43">
    <property type="entry name" value="HTH-TYPE TRANSCRIPTIONAL REPRESSOR YETL"/>
    <property type="match status" value="1"/>
</dbReference>
<dbReference type="Gene3D" id="1.10.10.10">
    <property type="entry name" value="Winged helix-like DNA-binding domain superfamily/Winged helix DNA-binding domain"/>
    <property type="match status" value="2"/>
</dbReference>
<dbReference type="EMBL" id="AEUN01000020">
    <property type="protein sequence ID" value="EHJ09048.1"/>
    <property type="molecule type" value="Genomic_DNA"/>
</dbReference>
<keyword evidence="1" id="KW-0805">Transcription regulation</keyword>
<comment type="caution">
    <text evidence="5">The sequence shown here is derived from an EMBL/GenBank/DDBJ whole genome shotgun (WGS) entry which is preliminary data.</text>
</comment>
<dbReference type="RefSeq" id="WP_002461847.1">
    <property type="nucleotide sequence ID" value="NZ_AEUN01000020.1"/>
</dbReference>
<dbReference type="PATRIC" id="fig|911238.3.peg.254"/>
<evidence type="ECO:0000259" key="4">
    <source>
        <dbReference type="Pfam" id="PF22381"/>
    </source>
</evidence>
<sequence length="244" mass="28880">MIYSRIKVVVAHIMMLKVIDDMLKYSFHITLNQVKILKLLLNYQYQKIHISTIDYILNSGYINSKVSLLQMLNDLNNKNLLTKIKDINDQRKLNIILSSSQLNRIECVLTEIDDYLAHHFKHYFFITETDSVKYLIQSQQIIKKLTQYLALCDLSIEEIYVLGILSLHDHRLTIKELQYEQHHQFMTVSPIIKKLIEKKLVSKTRISHDERCVAIQITKEKRSKINKVIEACYNFLEKGIKYNH</sequence>
<gene>
    <name evidence="5" type="ORF">SS7213T_01361</name>
</gene>
<dbReference type="InterPro" id="IPR036388">
    <property type="entry name" value="WH-like_DNA-bd_sf"/>
</dbReference>
<dbReference type="Proteomes" id="UP000005413">
    <property type="component" value="Unassembled WGS sequence"/>
</dbReference>
<dbReference type="PANTHER" id="PTHR33164">
    <property type="entry name" value="TRANSCRIPTIONAL REGULATOR, MARR FAMILY"/>
    <property type="match status" value="1"/>
</dbReference>
<dbReference type="OrthoDB" id="2406884at2"/>
<dbReference type="InterPro" id="IPR010166">
    <property type="entry name" value="SarA/Rot_dom"/>
</dbReference>
<evidence type="ECO:0000256" key="3">
    <source>
        <dbReference type="ARBA" id="ARBA00023163"/>
    </source>
</evidence>
<dbReference type="GO" id="GO:0003700">
    <property type="term" value="F:DNA-binding transcription factor activity"/>
    <property type="evidence" value="ECO:0007669"/>
    <property type="project" value="InterPro"/>
</dbReference>
<dbReference type="InterPro" id="IPR036390">
    <property type="entry name" value="WH_DNA-bd_sf"/>
</dbReference>
<dbReference type="GO" id="GO:0006950">
    <property type="term" value="P:response to stress"/>
    <property type="evidence" value="ECO:0007669"/>
    <property type="project" value="TreeGrafter"/>
</dbReference>
<dbReference type="InterPro" id="IPR039422">
    <property type="entry name" value="MarR/SlyA-like"/>
</dbReference>
<evidence type="ECO:0000256" key="2">
    <source>
        <dbReference type="ARBA" id="ARBA00023125"/>
    </source>
</evidence>
<dbReference type="GO" id="GO:0003677">
    <property type="term" value="F:DNA binding"/>
    <property type="evidence" value="ECO:0007669"/>
    <property type="project" value="UniProtKB-KW"/>
</dbReference>
<dbReference type="NCBIfam" id="TIGR01889">
    <property type="entry name" value="Staph_reg_Sar"/>
    <property type="match status" value="1"/>
</dbReference>
<evidence type="ECO:0000313" key="5">
    <source>
        <dbReference type="EMBL" id="EHJ09048.1"/>
    </source>
</evidence>
<reference evidence="5 6" key="1">
    <citation type="journal article" date="2012" name="BMC Genomics">
        <title>Comparative genomic analysis of the genus Staphylococcus including Staphylococcus aureus and its newly described sister species Staphylococcus simiae.</title>
        <authorList>
            <person name="Suzuki H."/>
            <person name="Lefebure T."/>
            <person name="Pavinski Bitar P."/>
            <person name="Stanhope M.J."/>
        </authorList>
    </citation>
    <scope>NUCLEOTIDE SEQUENCE [LARGE SCALE GENOMIC DNA]</scope>
    <source>
        <strain evidence="5 6">CCM 7213</strain>
    </source>
</reference>
<name>G5JFQ8_9STAP</name>
<feature type="domain" description="Transcriptional regulator SarA/SarZ/Rot-like helix-turn-helix" evidence="4">
    <location>
        <begin position="152"/>
        <end position="227"/>
    </location>
</feature>
<dbReference type="InterPro" id="IPR055166">
    <property type="entry name" value="Transc_reg_Sar_Rot_HTH"/>
</dbReference>
<dbReference type="Pfam" id="PF22381">
    <property type="entry name" value="Staph_reg_Sar_Rot"/>
    <property type="match status" value="1"/>
</dbReference>
<dbReference type="SUPFAM" id="SSF46785">
    <property type="entry name" value="Winged helix' DNA-binding domain"/>
    <property type="match status" value="2"/>
</dbReference>
<keyword evidence="6" id="KW-1185">Reference proteome</keyword>
<evidence type="ECO:0000313" key="6">
    <source>
        <dbReference type="Proteomes" id="UP000005413"/>
    </source>
</evidence>